<keyword evidence="2 3" id="KW-0694">RNA-binding</keyword>
<gene>
    <name evidence="5" type="ORF">ADUPG1_007180</name>
</gene>
<dbReference type="InterPro" id="IPR012340">
    <property type="entry name" value="NA-bd_OB-fold"/>
</dbReference>
<dbReference type="Proteomes" id="UP001057375">
    <property type="component" value="Unassembled WGS sequence"/>
</dbReference>
<dbReference type="InterPro" id="IPR002547">
    <property type="entry name" value="tRNA-bd_dom"/>
</dbReference>
<evidence type="ECO:0000313" key="6">
    <source>
        <dbReference type="Proteomes" id="UP001057375"/>
    </source>
</evidence>
<evidence type="ECO:0000256" key="1">
    <source>
        <dbReference type="ARBA" id="ARBA00022555"/>
    </source>
</evidence>
<name>A0ABQ5KQF6_9EUKA</name>
<accession>A0ABQ5KQF6</accession>
<evidence type="ECO:0000256" key="2">
    <source>
        <dbReference type="ARBA" id="ARBA00022884"/>
    </source>
</evidence>
<dbReference type="PANTHER" id="PTHR11586">
    <property type="entry name" value="TRNA-AMINOACYLATION COFACTOR ARC1 FAMILY MEMBER"/>
    <property type="match status" value="1"/>
</dbReference>
<sequence length="168" mass="18526">VQSFHKAAIVCGKVTKCVPLEGSEKLFLCQLQISESESRELVTGLQHYYEASELEGKMVACIVNLKPAKLAGVMSYAMIIAGSYEEDGKEIVKILEVPASAAVGDKIELEEFPTPEPFPLGKNCNDKQWKKIVKEFACFGKIACVDKMKLKHKDGYITCDLPDGSEIH</sequence>
<protein>
    <recommendedName>
        <fullName evidence="4">tRNA-binding domain-containing protein</fullName>
    </recommendedName>
</protein>
<dbReference type="SUPFAM" id="SSF50249">
    <property type="entry name" value="Nucleic acid-binding proteins"/>
    <property type="match status" value="1"/>
</dbReference>
<evidence type="ECO:0000259" key="4">
    <source>
        <dbReference type="PROSITE" id="PS50886"/>
    </source>
</evidence>
<feature type="domain" description="TRNA-binding" evidence="4">
    <location>
        <begin position="3"/>
        <end position="108"/>
    </location>
</feature>
<organism evidence="5 6">
    <name type="scientific">Aduncisulcus paluster</name>
    <dbReference type="NCBI Taxonomy" id="2918883"/>
    <lineage>
        <taxon>Eukaryota</taxon>
        <taxon>Metamonada</taxon>
        <taxon>Carpediemonas-like organisms</taxon>
        <taxon>Aduncisulcus</taxon>
    </lineage>
</organism>
<dbReference type="Gene3D" id="2.40.50.140">
    <property type="entry name" value="Nucleic acid-binding proteins"/>
    <property type="match status" value="1"/>
</dbReference>
<dbReference type="PANTHER" id="PTHR11586:SF37">
    <property type="entry name" value="TRNA-BINDING DOMAIN-CONTAINING PROTEIN"/>
    <property type="match status" value="1"/>
</dbReference>
<proteinExistence type="predicted"/>
<dbReference type="InterPro" id="IPR051270">
    <property type="entry name" value="Tyrosine-tRNA_ligase_regulator"/>
</dbReference>
<keyword evidence="1 3" id="KW-0820">tRNA-binding</keyword>
<evidence type="ECO:0000256" key="3">
    <source>
        <dbReference type="PROSITE-ProRule" id="PRU00209"/>
    </source>
</evidence>
<evidence type="ECO:0000313" key="5">
    <source>
        <dbReference type="EMBL" id="GKT33190.1"/>
    </source>
</evidence>
<keyword evidence="6" id="KW-1185">Reference proteome</keyword>
<dbReference type="CDD" id="cd02153">
    <property type="entry name" value="tRNA_bindingDomain"/>
    <property type="match status" value="1"/>
</dbReference>
<reference evidence="5" key="1">
    <citation type="submission" date="2022-03" db="EMBL/GenBank/DDBJ databases">
        <title>Draft genome sequence of Aduncisulcus paluster, a free-living microaerophilic Fornicata.</title>
        <authorList>
            <person name="Yuyama I."/>
            <person name="Kume K."/>
            <person name="Tamura T."/>
            <person name="Inagaki Y."/>
            <person name="Hashimoto T."/>
        </authorList>
    </citation>
    <scope>NUCLEOTIDE SEQUENCE</scope>
    <source>
        <strain evidence="5">NY0171</strain>
    </source>
</reference>
<dbReference type="Pfam" id="PF01588">
    <property type="entry name" value="tRNA_bind"/>
    <property type="match status" value="1"/>
</dbReference>
<dbReference type="PROSITE" id="PS50886">
    <property type="entry name" value="TRBD"/>
    <property type="match status" value="1"/>
</dbReference>
<comment type="caution">
    <text evidence="5">The sequence shown here is derived from an EMBL/GenBank/DDBJ whole genome shotgun (WGS) entry which is preliminary data.</text>
</comment>
<feature type="non-terminal residue" evidence="5">
    <location>
        <position position="1"/>
    </location>
</feature>
<dbReference type="EMBL" id="BQXS01010163">
    <property type="protein sequence ID" value="GKT33190.1"/>
    <property type="molecule type" value="Genomic_DNA"/>
</dbReference>